<dbReference type="Proteomes" id="UP000054843">
    <property type="component" value="Unassembled WGS sequence"/>
</dbReference>
<evidence type="ECO:0000313" key="2">
    <source>
        <dbReference type="Proteomes" id="UP000054843"/>
    </source>
</evidence>
<gene>
    <name evidence="1" type="ORF">T10_6606</name>
</gene>
<organism evidence="1 2">
    <name type="scientific">Trichinella papuae</name>
    <dbReference type="NCBI Taxonomy" id="268474"/>
    <lineage>
        <taxon>Eukaryota</taxon>
        <taxon>Metazoa</taxon>
        <taxon>Ecdysozoa</taxon>
        <taxon>Nematoda</taxon>
        <taxon>Enoplea</taxon>
        <taxon>Dorylaimia</taxon>
        <taxon>Trichinellida</taxon>
        <taxon>Trichinellidae</taxon>
        <taxon>Trichinella</taxon>
    </lineage>
</organism>
<comment type="caution">
    <text evidence="1">The sequence shown here is derived from an EMBL/GenBank/DDBJ whole genome shotgun (WGS) entry which is preliminary data.</text>
</comment>
<accession>A0A0V1N7Q2</accession>
<keyword evidence="2" id="KW-1185">Reference proteome</keyword>
<name>A0A0V1N7Q2_9BILA</name>
<evidence type="ECO:0000313" key="1">
    <source>
        <dbReference type="EMBL" id="KRZ80049.1"/>
    </source>
</evidence>
<sequence length="95" mass="10120">MTRTGSSSSPSSFGSAKLQRCGCATLASRTSTAQCCGIASPWSEPLPDAEILRRKGLARSAPVVTSALHDCRRQSHAPQLRGSRFSIQVRLLHPA</sequence>
<dbReference type="EMBL" id="JYDO01000004">
    <property type="protein sequence ID" value="KRZ80049.1"/>
    <property type="molecule type" value="Genomic_DNA"/>
</dbReference>
<protein>
    <submittedName>
        <fullName evidence="1">Uncharacterized protein</fullName>
    </submittedName>
</protein>
<dbReference type="AlphaFoldDB" id="A0A0V1N7Q2"/>
<proteinExistence type="predicted"/>
<reference evidence="1 2" key="1">
    <citation type="submission" date="2015-01" db="EMBL/GenBank/DDBJ databases">
        <title>Evolution of Trichinella species and genotypes.</title>
        <authorList>
            <person name="Korhonen P.K."/>
            <person name="Edoardo P."/>
            <person name="Giuseppe L.R."/>
            <person name="Gasser R.B."/>
        </authorList>
    </citation>
    <scope>NUCLEOTIDE SEQUENCE [LARGE SCALE GENOMIC DNA]</scope>
    <source>
        <strain evidence="1">ISS1980</strain>
    </source>
</reference>